<feature type="non-terminal residue" evidence="2">
    <location>
        <position position="569"/>
    </location>
</feature>
<dbReference type="GO" id="GO:0003676">
    <property type="term" value="F:nucleic acid binding"/>
    <property type="evidence" value="ECO:0007669"/>
    <property type="project" value="InterPro"/>
</dbReference>
<comment type="caution">
    <text evidence="2">The sequence shown here is derived from an EMBL/GenBank/DDBJ whole genome shotgun (WGS) entry which is preliminary data.</text>
</comment>
<name>A0A813A2V6_9DINO</name>
<proteinExistence type="predicted"/>
<evidence type="ECO:0000313" key="3">
    <source>
        <dbReference type="Proteomes" id="UP000601435"/>
    </source>
</evidence>
<dbReference type="AlphaFoldDB" id="A0A813A2V6"/>
<dbReference type="OrthoDB" id="3344688at2759"/>
<dbReference type="Gene3D" id="3.30.420.10">
    <property type="entry name" value="Ribonuclease H-like superfamily/Ribonuclease H"/>
    <property type="match status" value="1"/>
</dbReference>
<gene>
    <name evidence="2" type="primary">RE2</name>
    <name evidence="2" type="ORF">SNEC2469_LOCUS26574</name>
</gene>
<dbReference type="InterPro" id="IPR036397">
    <property type="entry name" value="RNaseH_sf"/>
</dbReference>
<dbReference type="Proteomes" id="UP000601435">
    <property type="component" value="Unassembled WGS sequence"/>
</dbReference>
<dbReference type="EMBL" id="CAJNJA010054344">
    <property type="protein sequence ID" value="CAE7853393.1"/>
    <property type="molecule type" value="Genomic_DNA"/>
</dbReference>
<accession>A0A813A2V6</accession>
<dbReference type="PROSITE" id="PS50994">
    <property type="entry name" value="INTEGRASE"/>
    <property type="match status" value="1"/>
</dbReference>
<feature type="domain" description="Integrase catalytic" evidence="1">
    <location>
        <begin position="78"/>
        <end position="182"/>
    </location>
</feature>
<sequence length="569" mass="63897">AIEAAKLDPILSVTEADRRKYWLRVDPDLRKCLRDLHVNFGHPTNVTLQRLLRRQGARPEAIRAVDFMSCDSCGETHRRKRPKPVRLPNKYIFNNHLQIDVFYAKDIKGQLFGFLNVVCDATGFQVVSCLGSNQGPPSTKAVLRHFLTAWSSWAGLPNSIQVDRGKEYLAHFSDYLKAYGVEQEVAGLEDVVTATAIVTQTLNLRESAKVAQIKLDTDGRVRRTEDQDLPTAGPCTFDVTTHSAGIFLTDAYHVVGAFGDDTRYSHSVKQPIENQSKIQGGSSSDFSRRRMAGYFDEFDNGSEEEETVDYTAQDPADVLLTGKAVKSEIKLKDLGPDERKKFEGSMAKIIGTRWVHTDKNAKPRMLANYLRKRTGKTKEQINKEFPFEPKSRIVVQGCQEDPTGIRSDSPTASLLAFNLVCAISVLKRWTITACDASTAYLQSKGISRTLILRPPRPPPPGISPHDLLRARGSIYGTKDAGRAWWKKLYKTLKKHSWLMSRIEAALFYLVEGGQLIGVMISHVDDLYCTGEGERYEATLNELEKELHLKIKRSEFRFCGKNVKQTNGAI</sequence>
<reference evidence="2" key="1">
    <citation type="submission" date="2021-02" db="EMBL/GenBank/DDBJ databases">
        <authorList>
            <person name="Dougan E. K."/>
            <person name="Rhodes N."/>
            <person name="Thang M."/>
            <person name="Chan C."/>
        </authorList>
    </citation>
    <scope>NUCLEOTIDE SEQUENCE</scope>
</reference>
<dbReference type="GO" id="GO:0015074">
    <property type="term" value="P:DNA integration"/>
    <property type="evidence" value="ECO:0007669"/>
    <property type="project" value="InterPro"/>
</dbReference>
<evidence type="ECO:0000259" key="1">
    <source>
        <dbReference type="PROSITE" id="PS50994"/>
    </source>
</evidence>
<dbReference type="InterPro" id="IPR013103">
    <property type="entry name" value="RVT_2"/>
</dbReference>
<protein>
    <submittedName>
        <fullName evidence="2">RE2 protein</fullName>
    </submittedName>
</protein>
<dbReference type="InterPro" id="IPR012337">
    <property type="entry name" value="RNaseH-like_sf"/>
</dbReference>
<dbReference type="Pfam" id="PF07727">
    <property type="entry name" value="RVT_2"/>
    <property type="match status" value="1"/>
</dbReference>
<feature type="non-terminal residue" evidence="2">
    <location>
        <position position="1"/>
    </location>
</feature>
<dbReference type="InterPro" id="IPR001584">
    <property type="entry name" value="Integrase_cat-core"/>
</dbReference>
<keyword evidence="3" id="KW-1185">Reference proteome</keyword>
<evidence type="ECO:0000313" key="2">
    <source>
        <dbReference type="EMBL" id="CAE7853393.1"/>
    </source>
</evidence>
<dbReference type="SUPFAM" id="SSF53098">
    <property type="entry name" value="Ribonuclease H-like"/>
    <property type="match status" value="1"/>
</dbReference>
<organism evidence="2 3">
    <name type="scientific">Symbiodinium necroappetens</name>
    <dbReference type="NCBI Taxonomy" id="1628268"/>
    <lineage>
        <taxon>Eukaryota</taxon>
        <taxon>Sar</taxon>
        <taxon>Alveolata</taxon>
        <taxon>Dinophyceae</taxon>
        <taxon>Suessiales</taxon>
        <taxon>Symbiodiniaceae</taxon>
        <taxon>Symbiodinium</taxon>
    </lineage>
</organism>